<evidence type="ECO:0000313" key="2">
    <source>
        <dbReference type="Proteomes" id="UP001239111"/>
    </source>
</evidence>
<dbReference type="EMBL" id="CM056742">
    <property type="protein sequence ID" value="KAJ8678443.1"/>
    <property type="molecule type" value="Genomic_DNA"/>
</dbReference>
<protein>
    <submittedName>
        <fullName evidence="1">Uncharacterized protein</fullName>
    </submittedName>
</protein>
<gene>
    <name evidence="1" type="ORF">QAD02_014230</name>
</gene>
<evidence type="ECO:0000313" key="1">
    <source>
        <dbReference type="EMBL" id="KAJ8678443.1"/>
    </source>
</evidence>
<organism evidence="1 2">
    <name type="scientific">Eretmocerus hayati</name>
    <dbReference type="NCBI Taxonomy" id="131215"/>
    <lineage>
        <taxon>Eukaryota</taxon>
        <taxon>Metazoa</taxon>
        <taxon>Ecdysozoa</taxon>
        <taxon>Arthropoda</taxon>
        <taxon>Hexapoda</taxon>
        <taxon>Insecta</taxon>
        <taxon>Pterygota</taxon>
        <taxon>Neoptera</taxon>
        <taxon>Endopterygota</taxon>
        <taxon>Hymenoptera</taxon>
        <taxon>Apocrita</taxon>
        <taxon>Proctotrupomorpha</taxon>
        <taxon>Chalcidoidea</taxon>
        <taxon>Aphelinidae</taxon>
        <taxon>Aphelininae</taxon>
        <taxon>Eretmocerus</taxon>
    </lineage>
</organism>
<name>A0ACC2P4Q5_9HYME</name>
<keyword evidence="2" id="KW-1185">Reference proteome</keyword>
<comment type="caution">
    <text evidence="1">The sequence shown here is derived from an EMBL/GenBank/DDBJ whole genome shotgun (WGS) entry which is preliminary data.</text>
</comment>
<accession>A0ACC2P4Q5</accession>
<proteinExistence type="predicted"/>
<reference evidence="1" key="1">
    <citation type="submission" date="2023-04" db="EMBL/GenBank/DDBJ databases">
        <title>A chromosome-level genome assembly of the parasitoid wasp Eretmocerus hayati.</title>
        <authorList>
            <person name="Zhong Y."/>
            <person name="Liu S."/>
            <person name="Liu Y."/>
        </authorList>
    </citation>
    <scope>NUCLEOTIDE SEQUENCE</scope>
    <source>
        <strain evidence="1">ZJU_SS_LIU_2023</strain>
    </source>
</reference>
<sequence>MNVLNNEASVDESVDAIRDAHCDDVEHNLVPNNSECLYDELQLDLYHADQGEDGPDTLQTNSKTLADLSDAAMDRQLSLDDFHNHFVQSLEGYGDFDIVRLSEPWILVTTLQM</sequence>
<dbReference type="Proteomes" id="UP001239111">
    <property type="component" value="Chromosome 2"/>
</dbReference>